<evidence type="ECO:0000259" key="2">
    <source>
        <dbReference type="Pfam" id="PF13243"/>
    </source>
</evidence>
<name>A0A068UVW5_COFCA</name>
<dbReference type="EMBL" id="HG739152">
    <property type="protein sequence ID" value="CDP12561.1"/>
    <property type="molecule type" value="Genomic_DNA"/>
</dbReference>
<feature type="domain" description="Squalene cyclase C-terminal" evidence="2">
    <location>
        <begin position="13"/>
        <end position="91"/>
    </location>
</feature>
<dbReference type="SUPFAM" id="SSF48239">
    <property type="entry name" value="Terpenoid cyclases/Protein prenyltransferases"/>
    <property type="match status" value="1"/>
</dbReference>
<keyword evidence="4" id="KW-1185">Reference proteome</keyword>
<dbReference type="OMA" id="MICKYSS"/>
<dbReference type="PANTHER" id="PTHR11764:SF55">
    <property type="entry name" value="TERPENE CYCLASE_MUTASE FAMILY MEMBER"/>
    <property type="match status" value="1"/>
</dbReference>
<dbReference type="GO" id="GO:0016104">
    <property type="term" value="P:triterpenoid biosynthetic process"/>
    <property type="evidence" value="ECO:0007669"/>
    <property type="project" value="InterPro"/>
</dbReference>
<dbReference type="Pfam" id="PF13243">
    <property type="entry name" value="SQHop_cyclase_C"/>
    <property type="match status" value="1"/>
</dbReference>
<dbReference type="GO" id="GO:0042300">
    <property type="term" value="F:beta-amyrin synthase activity"/>
    <property type="evidence" value="ECO:0007669"/>
    <property type="project" value="TreeGrafter"/>
</dbReference>
<dbReference type="InterPro" id="IPR018333">
    <property type="entry name" value="Squalene_cyclase"/>
</dbReference>
<accession>A0A068UVW5</accession>
<protein>
    <recommendedName>
        <fullName evidence="2">Squalene cyclase C-terminal domain-containing protein</fullName>
    </recommendedName>
</protein>
<keyword evidence="1" id="KW-0677">Repeat</keyword>
<dbReference type="PhylomeDB" id="A0A068UVW5"/>
<dbReference type="OrthoDB" id="1717038at2759"/>
<evidence type="ECO:0000313" key="4">
    <source>
        <dbReference type="Proteomes" id="UP000295252"/>
    </source>
</evidence>
<dbReference type="GO" id="GO:0005811">
    <property type="term" value="C:lipid droplet"/>
    <property type="evidence" value="ECO:0007669"/>
    <property type="project" value="InterPro"/>
</dbReference>
<organism evidence="3 4">
    <name type="scientific">Coffea canephora</name>
    <name type="common">Robusta coffee</name>
    <dbReference type="NCBI Taxonomy" id="49390"/>
    <lineage>
        <taxon>Eukaryota</taxon>
        <taxon>Viridiplantae</taxon>
        <taxon>Streptophyta</taxon>
        <taxon>Embryophyta</taxon>
        <taxon>Tracheophyta</taxon>
        <taxon>Spermatophyta</taxon>
        <taxon>Magnoliopsida</taxon>
        <taxon>eudicotyledons</taxon>
        <taxon>Gunneridae</taxon>
        <taxon>Pentapetalae</taxon>
        <taxon>asterids</taxon>
        <taxon>lamiids</taxon>
        <taxon>Gentianales</taxon>
        <taxon>Rubiaceae</taxon>
        <taxon>Ixoroideae</taxon>
        <taxon>Gardenieae complex</taxon>
        <taxon>Bertiereae - Coffeeae clade</taxon>
        <taxon>Coffeeae</taxon>
        <taxon>Coffea</taxon>
    </lineage>
</organism>
<reference evidence="4" key="1">
    <citation type="journal article" date="2014" name="Science">
        <title>The coffee genome provides insight into the convergent evolution of caffeine biosynthesis.</title>
        <authorList>
            <person name="Denoeud F."/>
            <person name="Carretero-Paulet L."/>
            <person name="Dereeper A."/>
            <person name="Droc G."/>
            <person name="Guyot R."/>
            <person name="Pietrella M."/>
            <person name="Zheng C."/>
            <person name="Alberti A."/>
            <person name="Anthony F."/>
            <person name="Aprea G."/>
            <person name="Aury J.M."/>
            <person name="Bento P."/>
            <person name="Bernard M."/>
            <person name="Bocs S."/>
            <person name="Campa C."/>
            <person name="Cenci A."/>
            <person name="Combes M.C."/>
            <person name="Crouzillat D."/>
            <person name="Da Silva C."/>
            <person name="Daddiego L."/>
            <person name="De Bellis F."/>
            <person name="Dussert S."/>
            <person name="Garsmeur O."/>
            <person name="Gayraud T."/>
            <person name="Guignon V."/>
            <person name="Jahn K."/>
            <person name="Jamilloux V."/>
            <person name="Joet T."/>
            <person name="Labadie K."/>
            <person name="Lan T."/>
            <person name="Leclercq J."/>
            <person name="Lepelley M."/>
            <person name="Leroy T."/>
            <person name="Li L.T."/>
            <person name="Librado P."/>
            <person name="Lopez L."/>
            <person name="Munoz A."/>
            <person name="Noel B."/>
            <person name="Pallavicini A."/>
            <person name="Perrotta G."/>
            <person name="Poncet V."/>
            <person name="Pot D."/>
            <person name="Priyono X."/>
            <person name="Rigoreau M."/>
            <person name="Rouard M."/>
            <person name="Rozas J."/>
            <person name="Tranchant-Dubreuil C."/>
            <person name="VanBuren R."/>
            <person name="Zhang Q."/>
            <person name="Andrade A.C."/>
            <person name="Argout X."/>
            <person name="Bertrand B."/>
            <person name="de Kochko A."/>
            <person name="Graziosi G."/>
            <person name="Henry R.J."/>
            <person name="Jayarama X."/>
            <person name="Ming R."/>
            <person name="Nagai C."/>
            <person name="Rounsley S."/>
            <person name="Sankoff D."/>
            <person name="Giuliano G."/>
            <person name="Albert V.A."/>
            <person name="Wincker P."/>
            <person name="Lashermes P."/>
        </authorList>
    </citation>
    <scope>NUCLEOTIDE SEQUENCE [LARGE SCALE GENOMIC DNA]</scope>
    <source>
        <strain evidence="4">cv. DH200-94</strain>
    </source>
</reference>
<dbReference type="AlphaFoldDB" id="A0A068UVW5"/>
<evidence type="ECO:0000313" key="3">
    <source>
        <dbReference type="EMBL" id="CDP12561.1"/>
    </source>
</evidence>
<dbReference type="InterPro" id="IPR008930">
    <property type="entry name" value="Terpenoid_cyclase/PrenylTrfase"/>
</dbReference>
<dbReference type="InterPro" id="IPR032696">
    <property type="entry name" value="SQ_cyclase_C"/>
</dbReference>
<evidence type="ECO:0000256" key="1">
    <source>
        <dbReference type="ARBA" id="ARBA00022737"/>
    </source>
</evidence>
<dbReference type="Gramene" id="CDP12561">
    <property type="protein sequence ID" value="CDP12561"/>
    <property type="gene ID" value="GSCOC_T00036203001"/>
</dbReference>
<gene>
    <name evidence="3" type="ORF">GSCOC_T00036203001</name>
</gene>
<dbReference type="STRING" id="49390.A0A068UVW5"/>
<dbReference type="Gene3D" id="1.50.10.20">
    <property type="match status" value="1"/>
</dbReference>
<dbReference type="InParanoid" id="A0A068UVW5"/>
<proteinExistence type="predicted"/>
<dbReference type="PANTHER" id="PTHR11764">
    <property type="entry name" value="TERPENE CYCLASE/MUTASE FAMILY MEMBER"/>
    <property type="match status" value="1"/>
</dbReference>
<sequence>MLLLQVYTDIDGKRSNLVQTSWALMALIHAEQAKRDPRPLHKVAVLLINSQMDKGSFPQQEITGASMGNCILHYAAHKNIFPLWALGEYRKHVLPYLDEI</sequence>
<dbReference type="Proteomes" id="UP000295252">
    <property type="component" value="Chromosome XI"/>
</dbReference>